<evidence type="ECO:0000313" key="9">
    <source>
        <dbReference type="EMBL" id="KAB1437211.1"/>
    </source>
</evidence>
<organism evidence="9 10">
    <name type="scientific">Pseudodesulfovibrio senegalensis</name>
    <dbReference type="NCBI Taxonomy" id="1721087"/>
    <lineage>
        <taxon>Bacteria</taxon>
        <taxon>Pseudomonadati</taxon>
        <taxon>Thermodesulfobacteriota</taxon>
        <taxon>Desulfovibrionia</taxon>
        <taxon>Desulfovibrionales</taxon>
        <taxon>Desulfovibrionaceae</taxon>
    </lineage>
</organism>
<evidence type="ECO:0000259" key="8">
    <source>
        <dbReference type="Pfam" id="PF01182"/>
    </source>
</evidence>
<dbReference type="SUPFAM" id="SSF100950">
    <property type="entry name" value="NagB/RpiA/CoA transferase-like"/>
    <property type="match status" value="1"/>
</dbReference>
<dbReference type="RefSeq" id="WP_151152123.1">
    <property type="nucleotide sequence ID" value="NZ_WAIE01000013.1"/>
</dbReference>
<dbReference type="UniPathway" id="UPA00115">
    <property type="reaction ID" value="UER00409"/>
</dbReference>
<accession>A0A6N6N056</accession>
<dbReference type="GO" id="GO:0006098">
    <property type="term" value="P:pentose-phosphate shunt"/>
    <property type="evidence" value="ECO:0007669"/>
    <property type="project" value="UniProtKB-UniPathway"/>
</dbReference>
<evidence type="ECO:0000256" key="1">
    <source>
        <dbReference type="ARBA" id="ARBA00000832"/>
    </source>
</evidence>
<keyword evidence="10" id="KW-1185">Reference proteome</keyword>
<evidence type="ECO:0000256" key="2">
    <source>
        <dbReference type="ARBA" id="ARBA00002681"/>
    </source>
</evidence>
<feature type="domain" description="Glucosamine/galactosamine-6-phosphate isomerase" evidence="8">
    <location>
        <begin position="8"/>
        <end position="228"/>
    </location>
</feature>
<evidence type="ECO:0000256" key="7">
    <source>
        <dbReference type="RuleBase" id="RU365095"/>
    </source>
</evidence>
<dbReference type="PANTHER" id="PTHR11054">
    <property type="entry name" value="6-PHOSPHOGLUCONOLACTONASE"/>
    <property type="match status" value="1"/>
</dbReference>
<dbReference type="Proteomes" id="UP000438699">
    <property type="component" value="Unassembled WGS sequence"/>
</dbReference>
<gene>
    <name evidence="7 9" type="primary">pgl</name>
    <name evidence="9" type="ORF">F8A88_15630</name>
</gene>
<dbReference type="AlphaFoldDB" id="A0A6N6N056"/>
<dbReference type="Pfam" id="PF01182">
    <property type="entry name" value="Glucosamine_iso"/>
    <property type="match status" value="1"/>
</dbReference>
<dbReference type="NCBIfam" id="TIGR01198">
    <property type="entry name" value="pgl"/>
    <property type="match status" value="1"/>
</dbReference>
<dbReference type="InterPro" id="IPR006148">
    <property type="entry name" value="Glc/Gal-6P_isomerase"/>
</dbReference>
<dbReference type="InterPro" id="IPR005900">
    <property type="entry name" value="6-phosphogluconolactonase_DevB"/>
</dbReference>
<proteinExistence type="inferred from homology"/>
<dbReference type="GO" id="GO:0005975">
    <property type="term" value="P:carbohydrate metabolic process"/>
    <property type="evidence" value="ECO:0007669"/>
    <property type="project" value="UniProtKB-UniRule"/>
</dbReference>
<dbReference type="InterPro" id="IPR039104">
    <property type="entry name" value="6PGL"/>
</dbReference>
<comment type="similarity">
    <text evidence="4 7">Belongs to the glucosamine/galactosamine-6-phosphate isomerase family. 6-phosphogluconolactonase subfamily.</text>
</comment>
<protein>
    <recommendedName>
        <fullName evidence="6 7">6-phosphogluconolactonase</fullName>
        <shortName evidence="7">6PGL</shortName>
        <ecNumber evidence="5 7">3.1.1.31</ecNumber>
    </recommendedName>
</protein>
<dbReference type="EMBL" id="WAIE01000013">
    <property type="protein sequence ID" value="KAB1437211.1"/>
    <property type="molecule type" value="Genomic_DNA"/>
</dbReference>
<dbReference type="InterPro" id="IPR037171">
    <property type="entry name" value="NagB/RpiA_transferase-like"/>
</dbReference>
<comment type="catalytic activity">
    <reaction evidence="1 7">
        <text>6-phospho-D-glucono-1,5-lactone + H2O = 6-phospho-D-gluconate + H(+)</text>
        <dbReference type="Rhea" id="RHEA:12556"/>
        <dbReference type="ChEBI" id="CHEBI:15377"/>
        <dbReference type="ChEBI" id="CHEBI:15378"/>
        <dbReference type="ChEBI" id="CHEBI:57955"/>
        <dbReference type="ChEBI" id="CHEBI:58759"/>
        <dbReference type="EC" id="3.1.1.31"/>
    </reaction>
</comment>
<evidence type="ECO:0000256" key="3">
    <source>
        <dbReference type="ARBA" id="ARBA00004961"/>
    </source>
</evidence>
<dbReference type="EC" id="3.1.1.31" evidence="5 7"/>
<dbReference type="OrthoDB" id="9810967at2"/>
<evidence type="ECO:0000313" key="10">
    <source>
        <dbReference type="Proteomes" id="UP000438699"/>
    </source>
</evidence>
<name>A0A6N6N056_9BACT</name>
<comment type="caution">
    <text evidence="9">The sequence shown here is derived from an EMBL/GenBank/DDBJ whole genome shotgun (WGS) entry which is preliminary data.</text>
</comment>
<dbReference type="GO" id="GO:0017057">
    <property type="term" value="F:6-phosphogluconolactonase activity"/>
    <property type="evidence" value="ECO:0007669"/>
    <property type="project" value="UniProtKB-UniRule"/>
</dbReference>
<comment type="pathway">
    <text evidence="3 7">Carbohydrate degradation; pentose phosphate pathway; D-ribulose 5-phosphate from D-glucose 6-phosphate (oxidative stage): step 2/3.</text>
</comment>
<sequence length="239" mass="26042">MHRVTEFEDAEALNRAAASFFVCESHAALERSGNFCVVLSGGSSPHGLYELLATDRFWRAVPWDRTHVFWADERMVGPDHEWSNYGVARDLLLSRVPVPTANIHRIPGEKGAHDAAQEYRRELVNLFGAGAMPQMDLVLMGVGADGHAASLFPGCPALDSVESVEPVAATNDMPEPAVDRVTMTLPCLNAANTVLYLVSGADKAATFKAVRDGNESLPAARIRAQRTEWFVDRAALGRK</sequence>
<reference evidence="9 10" key="1">
    <citation type="journal article" date="2017" name="Int. J. Syst. Evol. Microbiol.">
        <title>Desulfovibrio senegalensis sp. nov., a mesophilic sulfate reducer isolated from marine sediment.</title>
        <authorList>
            <person name="Thioye A."/>
            <person name="Gam Z.B.A."/>
            <person name="Mbengue M."/>
            <person name="Cayol J.L."/>
            <person name="Joseph-Bartoli M."/>
            <person name="Toure-Kane C."/>
            <person name="Labat M."/>
        </authorList>
    </citation>
    <scope>NUCLEOTIDE SEQUENCE [LARGE SCALE GENOMIC DNA]</scope>
    <source>
        <strain evidence="9 10">DSM 101509</strain>
    </source>
</reference>
<evidence type="ECO:0000256" key="6">
    <source>
        <dbReference type="ARBA" id="ARBA00020337"/>
    </source>
</evidence>
<dbReference type="Gene3D" id="3.40.50.1360">
    <property type="match status" value="1"/>
</dbReference>
<evidence type="ECO:0000256" key="4">
    <source>
        <dbReference type="ARBA" id="ARBA00010662"/>
    </source>
</evidence>
<evidence type="ECO:0000256" key="5">
    <source>
        <dbReference type="ARBA" id="ARBA00013198"/>
    </source>
</evidence>
<comment type="function">
    <text evidence="2 7">Hydrolysis of 6-phosphogluconolactone to 6-phosphogluconate.</text>
</comment>
<dbReference type="PANTHER" id="PTHR11054:SF0">
    <property type="entry name" value="6-PHOSPHOGLUCONOLACTONASE"/>
    <property type="match status" value="1"/>
</dbReference>
<keyword evidence="7 9" id="KW-0378">Hydrolase</keyword>
<dbReference type="CDD" id="cd01400">
    <property type="entry name" value="6PGL"/>
    <property type="match status" value="1"/>
</dbReference>